<dbReference type="EMBL" id="KB405092">
    <property type="protein sequence ID" value="EMF53149.1"/>
    <property type="molecule type" value="Genomic_DNA"/>
</dbReference>
<name>M3FM47_9ACTN</name>
<evidence type="ECO:0000313" key="2">
    <source>
        <dbReference type="Proteomes" id="UP000030760"/>
    </source>
</evidence>
<dbReference type="Proteomes" id="UP000030760">
    <property type="component" value="Unassembled WGS sequence"/>
</dbReference>
<organism evidence="1 2">
    <name type="scientific">Streptomyces bottropensis ATCC 25435</name>
    <dbReference type="NCBI Taxonomy" id="1054862"/>
    <lineage>
        <taxon>Bacteria</taxon>
        <taxon>Bacillati</taxon>
        <taxon>Actinomycetota</taxon>
        <taxon>Actinomycetes</taxon>
        <taxon>Kitasatosporales</taxon>
        <taxon>Streptomycetaceae</taxon>
        <taxon>Streptomyces</taxon>
    </lineage>
</organism>
<dbReference type="AlphaFoldDB" id="M3FM47"/>
<gene>
    <name evidence="1" type="ORF">SBD_5459</name>
</gene>
<sequence length="38" mass="4245">MNRAAATQIEVGRRPLSVYDELTGTRPFTTNYPTNESS</sequence>
<protein>
    <submittedName>
        <fullName evidence="1">Transposase</fullName>
    </submittedName>
</protein>
<evidence type="ECO:0000313" key="1">
    <source>
        <dbReference type="EMBL" id="EMF53149.1"/>
    </source>
</evidence>
<accession>M3FM47</accession>
<reference evidence="2" key="1">
    <citation type="journal article" date="2013" name="Genome Announc.">
        <title>Draft Genome Sequence of Streptomyces bottropensis ATCC 25435, a Bottromycin-Producing Actinomycete.</title>
        <authorList>
            <person name="Zhang H."/>
            <person name="Zhou W."/>
            <person name="Zhuang Y."/>
            <person name="Liang X."/>
            <person name="Liu T."/>
        </authorList>
    </citation>
    <scope>NUCLEOTIDE SEQUENCE [LARGE SCALE GENOMIC DNA]</scope>
    <source>
        <strain evidence="2">ATCC 25435</strain>
    </source>
</reference>
<proteinExistence type="predicted"/>